<dbReference type="InterPro" id="IPR043129">
    <property type="entry name" value="ATPase_NBD"/>
</dbReference>
<keyword evidence="5 6" id="KW-0067">ATP-binding</keyword>
<dbReference type="EMBL" id="FXUG01000002">
    <property type="protein sequence ID" value="SMP47245.1"/>
    <property type="molecule type" value="Genomic_DNA"/>
</dbReference>
<dbReference type="PIRSF" id="PIRSF000722">
    <property type="entry name" value="Acetate_prop_kin"/>
    <property type="match status" value="1"/>
</dbReference>
<protein>
    <recommendedName>
        <fullName evidence="6">Acetate kinase</fullName>
        <ecNumber evidence="6">2.7.2.1</ecNumber>
    </recommendedName>
    <alternativeName>
        <fullName evidence="6">Acetokinase</fullName>
    </alternativeName>
</protein>
<evidence type="ECO:0000256" key="4">
    <source>
        <dbReference type="ARBA" id="ARBA00022777"/>
    </source>
</evidence>
<dbReference type="Gene3D" id="3.30.420.40">
    <property type="match status" value="2"/>
</dbReference>
<keyword evidence="6" id="KW-0479">Metal-binding</keyword>
<feature type="binding site" evidence="6">
    <location>
        <begin position="192"/>
        <end position="196"/>
    </location>
    <ligand>
        <name>ATP</name>
        <dbReference type="ChEBI" id="CHEBI:30616"/>
    </ligand>
</feature>
<comment type="caution">
    <text evidence="8">The sequence shown here is derived from an EMBL/GenBank/DDBJ whole genome shotgun (WGS) entry which is preliminary data.</text>
</comment>
<comment type="pathway">
    <text evidence="6">Metabolic intermediate biosynthesis; acetyl-CoA biosynthesis; acetyl-CoA from acetate: step 1/2.</text>
</comment>
<accession>A0ABY1PTW8</accession>
<keyword evidence="3 6" id="KW-0547">Nucleotide-binding</keyword>
<organism evidence="8 9">
    <name type="scientific">Neorhodopirellula lusitana</name>
    <dbReference type="NCBI Taxonomy" id="445327"/>
    <lineage>
        <taxon>Bacteria</taxon>
        <taxon>Pseudomonadati</taxon>
        <taxon>Planctomycetota</taxon>
        <taxon>Planctomycetia</taxon>
        <taxon>Pirellulales</taxon>
        <taxon>Pirellulaceae</taxon>
        <taxon>Neorhodopirellula</taxon>
    </lineage>
</organism>
<proteinExistence type="inferred from homology"/>
<dbReference type="InterPro" id="IPR023865">
    <property type="entry name" value="Aliphatic_acid_kinase_CS"/>
</dbReference>
<dbReference type="RefSeq" id="WP_283431593.1">
    <property type="nucleotide sequence ID" value="NZ_FXUG01000002.1"/>
</dbReference>
<keyword evidence="6" id="KW-0963">Cytoplasm</keyword>
<gene>
    <name evidence="6" type="primary">ackA</name>
    <name evidence="8" type="ORF">SAMN06265222_102270</name>
</gene>
<evidence type="ECO:0000256" key="7">
    <source>
        <dbReference type="RuleBase" id="RU003835"/>
    </source>
</evidence>
<evidence type="ECO:0000256" key="6">
    <source>
        <dbReference type="HAMAP-Rule" id="MF_00020"/>
    </source>
</evidence>
<dbReference type="PANTHER" id="PTHR21060">
    <property type="entry name" value="ACETATE KINASE"/>
    <property type="match status" value="1"/>
</dbReference>
<evidence type="ECO:0000256" key="3">
    <source>
        <dbReference type="ARBA" id="ARBA00022741"/>
    </source>
</evidence>
<dbReference type="PANTHER" id="PTHR21060:SF15">
    <property type="entry name" value="ACETATE KINASE-RELATED"/>
    <property type="match status" value="1"/>
</dbReference>
<name>A0ABY1PTW8_9BACT</name>
<feature type="binding site" evidence="6">
    <location>
        <begin position="266"/>
        <end position="268"/>
    </location>
    <ligand>
        <name>ATP</name>
        <dbReference type="ChEBI" id="CHEBI:30616"/>
    </ligand>
</feature>
<comment type="similarity">
    <text evidence="1 6 7">Belongs to the acetokinase family.</text>
</comment>
<comment type="subcellular location">
    <subcellularLocation>
        <location evidence="6">Cytoplasm</location>
    </subcellularLocation>
</comment>
<keyword evidence="6" id="KW-0460">Magnesium</keyword>
<keyword evidence="9" id="KW-1185">Reference proteome</keyword>
<evidence type="ECO:0000313" key="9">
    <source>
        <dbReference type="Proteomes" id="UP001158067"/>
    </source>
</evidence>
<dbReference type="Proteomes" id="UP001158067">
    <property type="component" value="Unassembled WGS sequence"/>
</dbReference>
<dbReference type="PROSITE" id="PS01075">
    <property type="entry name" value="ACETATE_KINASE_1"/>
    <property type="match status" value="1"/>
</dbReference>
<evidence type="ECO:0000313" key="8">
    <source>
        <dbReference type="EMBL" id="SMP47245.1"/>
    </source>
</evidence>
<dbReference type="SUPFAM" id="SSF53067">
    <property type="entry name" value="Actin-like ATPase domain"/>
    <property type="match status" value="2"/>
</dbReference>
<evidence type="ECO:0000256" key="1">
    <source>
        <dbReference type="ARBA" id="ARBA00008748"/>
    </source>
</evidence>
<feature type="site" description="Transition state stabilizer" evidence="6">
    <location>
        <position position="155"/>
    </location>
</feature>
<dbReference type="EC" id="2.7.2.1" evidence="6"/>
<feature type="binding site" evidence="6">
    <location>
        <position position="370"/>
    </location>
    <ligand>
        <name>Mg(2+)</name>
        <dbReference type="ChEBI" id="CHEBI:18420"/>
    </ligand>
</feature>
<reference evidence="8 9" key="1">
    <citation type="submission" date="2017-05" db="EMBL/GenBank/DDBJ databases">
        <authorList>
            <person name="Varghese N."/>
            <person name="Submissions S."/>
        </authorList>
    </citation>
    <scope>NUCLEOTIDE SEQUENCE [LARGE SCALE GENOMIC DNA]</scope>
    <source>
        <strain evidence="8 9">DSM 25457</strain>
    </source>
</reference>
<comment type="catalytic activity">
    <reaction evidence="6">
        <text>acetate + ATP = acetyl phosphate + ADP</text>
        <dbReference type="Rhea" id="RHEA:11352"/>
        <dbReference type="ChEBI" id="CHEBI:22191"/>
        <dbReference type="ChEBI" id="CHEBI:30089"/>
        <dbReference type="ChEBI" id="CHEBI:30616"/>
        <dbReference type="ChEBI" id="CHEBI:456216"/>
        <dbReference type="EC" id="2.7.2.1"/>
    </reaction>
</comment>
<comment type="cofactor">
    <cofactor evidence="6">
        <name>Mg(2+)</name>
        <dbReference type="ChEBI" id="CHEBI:18420"/>
    </cofactor>
    <cofactor evidence="6">
        <name>Mn(2+)</name>
        <dbReference type="ChEBI" id="CHEBI:29035"/>
    </cofactor>
    <text evidence="6">Mg(2+). Can also accept Mn(2+).</text>
</comment>
<feature type="active site" description="Proton donor/acceptor" evidence="6">
    <location>
        <position position="123"/>
    </location>
</feature>
<feature type="binding site" evidence="6">
    <location>
        <begin position="314"/>
        <end position="318"/>
    </location>
    <ligand>
        <name>ATP</name>
        <dbReference type="ChEBI" id="CHEBI:30616"/>
    </ligand>
</feature>
<keyword evidence="4 6" id="KW-0418">Kinase</keyword>
<dbReference type="PROSITE" id="PS01076">
    <property type="entry name" value="ACETATE_KINASE_2"/>
    <property type="match status" value="1"/>
</dbReference>
<dbReference type="InterPro" id="IPR004372">
    <property type="entry name" value="Ac/propionate_kinase"/>
</dbReference>
<dbReference type="Pfam" id="PF00871">
    <property type="entry name" value="Acetate_kinase"/>
    <property type="match status" value="1"/>
</dbReference>
<evidence type="ECO:0000256" key="5">
    <source>
        <dbReference type="ARBA" id="ARBA00022840"/>
    </source>
</evidence>
<dbReference type="NCBIfam" id="TIGR00016">
    <property type="entry name" value="ackA"/>
    <property type="match status" value="1"/>
</dbReference>
<comment type="subunit">
    <text evidence="6">Homodimer.</text>
</comment>
<feature type="binding site" evidence="6">
    <location>
        <position position="14"/>
    </location>
    <ligand>
        <name>ATP</name>
        <dbReference type="ChEBI" id="CHEBI:30616"/>
    </ligand>
</feature>
<feature type="site" description="Transition state stabilizer" evidence="6">
    <location>
        <position position="225"/>
    </location>
</feature>
<dbReference type="InterPro" id="IPR000890">
    <property type="entry name" value="Aliphatic_acid_kin_short-chain"/>
</dbReference>
<dbReference type="HAMAP" id="MF_00020">
    <property type="entry name" value="Acetate_kinase"/>
    <property type="match status" value="1"/>
</dbReference>
<sequence>MIALVMNVGSTTLKYACIDTESGERLTQGIVDRIGQPNGDAPNHEVAAKSVLDSHATVQPDVVGHRIVHGGECFSAPAMVTPEALKNLATLDDLAPLHNPPARAVVEGLAKSRPELKQVMVFDTAYFTTLPPAAYRYALPVSLYTDHGVRRYGAHGTSHQLVTKLALAYLAKNRTNENPSNQNSSGRIISLHLGGGASVTASIDGIAQETSMGMTPLEGLVMATRSGDLDPAVPLFLVKQLGMTADQASSLLNQSSGLIGLCGDADMRTILKRRDDGDPAATLAIDVYVHRLVKTVGGYVAVLGGVDAIVFTAGVGENASPIRSMLARQLQFLGLGLDEERNAATIGPRELTDVSSPTATVRTLVIPTDEEFAIARKAAELIDASRT</sequence>
<comment type="function">
    <text evidence="6">Catalyzes the formation of acetyl phosphate from acetate and ATP. Can also catalyze the reverse reaction.</text>
</comment>
<keyword evidence="2 6" id="KW-0808">Transferase</keyword>
<feature type="binding site" evidence="6">
    <location>
        <position position="66"/>
    </location>
    <ligand>
        <name>substrate</name>
    </ligand>
</feature>
<dbReference type="PRINTS" id="PR00471">
    <property type="entry name" value="ACETATEKNASE"/>
</dbReference>
<feature type="binding site" evidence="6">
    <location>
        <position position="7"/>
    </location>
    <ligand>
        <name>Mg(2+)</name>
        <dbReference type="ChEBI" id="CHEBI:18420"/>
    </ligand>
</feature>
<evidence type="ECO:0000256" key="2">
    <source>
        <dbReference type="ARBA" id="ARBA00022679"/>
    </source>
</evidence>
<dbReference type="GO" id="GO:0016301">
    <property type="term" value="F:kinase activity"/>
    <property type="evidence" value="ECO:0007669"/>
    <property type="project" value="UniProtKB-KW"/>
</dbReference>